<sequence length="82" mass="9134">MSRHWSTPEPAAPGRPGTVRRVLVRHCLLPVLRGLTALGAIHMATYWHPDLGTPPLFPADGPDDPRAPYRTSRARFQTWPEG</sequence>
<gene>
    <name evidence="2" type="ORF">P3H78_14995</name>
</gene>
<accession>A0ABT6A612</accession>
<dbReference type="EMBL" id="JARJBB010000006">
    <property type="protein sequence ID" value="MDF3299913.1"/>
    <property type="molecule type" value="Genomic_DNA"/>
</dbReference>
<evidence type="ECO:0000313" key="2">
    <source>
        <dbReference type="EMBL" id="MDF3299913.1"/>
    </source>
</evidence>
<proteinExistence type="predicted"/>
<feature type="region of interest" description="Disordered" evidence="1">
    <location>
        <begin position="53"/>
        <end position="82"/>
    </location>
</feature>
<organism evidence="2 3">
    <name type="scientific">Streptomyces tropicalis</name>
    <dbReference type="NCBI Taxonomy" id="3034234"/>
    <lineage>
        <taxon>Bacteria</taxon>
        <taxon>Bacillati</taxon>
        <taxon>Actinomycetota</taxon>
        <taxon>Actinomycetes</taxon>
        <taxon>Kitasatosporales</taxon>
        <taxon>Streptomycetaceae</taxon>
        <taxon>Streptomyces</taxon>
    </lineage>
</organism>
<evidence type="ECO:0000256" key="1">
    <source>
        <dbReference type="SAM" id="MobiDB-lite"/>
    </source>
</evidence>
<keyword evidence="3" id="KW-1185">Reference proteome</keyword>
<comment type="caution">
    <text evidence="2">The sequence shown here is derived from an EMBL/GenBank/DDBJ whole genome shotgun (WGS) entry which is preliminary data.</text>
</comment>
<name>A0ABT6A612_9ACTN</name>
<dbReference type="Proteomes" id="UP001221150">
    <property type="component" value="Unassembled WGS sequence"/>
</dbReference>
<reference evidence="2 3" key="1">
    <citation type="submission" date="2023-03" db="EMBL/GenBank/DDBJ databases">
        <title>Draft genome sequence of Streptomyces sp. K1PA1 isolated from peat swamp forest in Thailand.</title>
        <authorList>
            <person name="Klaysubun C."/>
            <person name="Duangmal K."/>
        </authorList>
    </citation>
    <scope>NUCLEOTIDE SEQUENCE [LARGE SCALE GENOMIC DNA]</scope>
    <source>
        <strain evidence="2 3">K1PA1</strain>
    </source>
</reference>
<dbReference type="RefSeq" id="WP_276109460.1">
    <property type="nucleotide sequence ID" value="NZ_JARJBB010000006.1"/>
</dbReference>
<protein>
    <submittedName>
        <fullName evidence="2">Uncharacterized protein</fullName>
    </submittedName>
</protein>
<evidence type="ECO:0000313" key="3">
    <source>
        <dbReference type="Proteomes" id="UP001221150"/>
    </source>
</evidence>